<evidence type="ECO:0000256" key="4">
    <source>
        <dbReference type="SAM" id="MobiDB-lite"/>
    </source>
</evidence>
<feature type="transmembrane region" description="Helical" evidence="5">
    <location>
        <begin position="144"/>
        <end position="166"/>
    </location>
</feature>
<dbReference type="Gene3D" id="1.20.1250.20">
    <property type="entry name" value="MFS general substrate transporter like domains"/>
    <property type="match status" value="2"/>
</dbReference>
<feature type="transmembrane region" description="Helical" evidence="5">
    <location>
        <begin position="112"/>
        <end position="132"/>
    </location>
</feature>
<evidence type="ECO:0000256" key="2">
    <source>
        <dbReference type="ARBA" id="ARBA00022989"/>
    </source>
</evidence>
<feature type="transmembrane region" description="Helical" evidence="5">
    <location>
        <begin position="172"/>
        <end position="191"/>
    </location>
</feature>
<feature type="region of interest" description="Disordered" evidence="4">
    <location>
        <begin position="402"/>
        <end position="432"/>
    </location>
</feature>
<feature type="transmembrane region" description="Helical" evidence="5">
    <location>
        <begin position="21"/>
        <end position="38"/>
    </location>
</feature>
<dbReference type="PROSITE" id="PS50850">
    <property type="entry name" value="MFS"/>
    <property type="match status" value="1"/>
</dbReference>
<keyword evidence="3 5" id="KW-0472">Membrane</keyword>
<sequence length="432" mass="44847">MATTAEAPARDDTTLSAAARLWALLFGMGLLLVGNGLQSSLLGVRADAEAFGGFVTGLVMSGYFLGFFAGSLLTPRFVRRVGHVRVFAALASLASIAILVHSVLVIPAVWAVMRLLTGFAFAGLYIVSESWLNDSASNTLRGSLLALYMVISYLGLAGGQLMLNVAGPEQHTLFILCSILISFALVPILLSSTRQPSADTPEPMSLARLYTVSPLGAVGCFGTGIANGVILGMGAVYARQTGLSVAEVSIFMTALVLGGAILQWPIGKLSDHLDRRTVITGVAVLAALAAGGVHLAGAVSDLAVLATAALMGGAVLSLYPLFLAYTNDHLDPRQMVAASSALVLSYGGGAVLGPSGAGWLMDLMGPEGFLFYLGLIHVAIAGFGVYRMTRRPAPTDQYPHILTPSQASPVSASWAEESYEAAAAEEADAETR</sequence>
<dbReference type="CDD" id="cd17477">
    <property type="entry name" value="MFS_YcaD_like"/>
    <property type="match status" value="1"/>
</dbReference>
<dbReference type="Proteomes" id="UP000199415">
    <property type="component" value="Unassembled WGS sequence"/>
</dbReference>
<dbReference type="SUPFAM" id="SSF103473">
    <property type="entry name" value="MFS general substrate transporter"/>
    <property type="match status" value="1"/>
</dbReference>
<dbReference type="InterPro" id="IPR020846">
    <property type="entry name" value="MFS_dom"/>
</dbReference>
<keyword evidence="1 5" id="KW-0812">Transmembrane</keyword>
<feature type="compositionally biased region" description="Acidic residues" evidence="4">
    <location>
        <begin position="417"/>
        <end position="432"/>
    </location>
</feature>
<dbReference type="AlphaFoldDB" id="A0A1G7SQN1"/>
<accession>A0A1G7SQN1</accession>
<feature type="transmembrane region" description="Helical" evidence="5">
    <location>
        <begin position="212"/>
        <end position="237"/>
    </location>
</feature>
<feature type="transmembrane region" description="Helical" evidence="5">
    <location>
        <begin position="243"/>
        <end position="266"/>
    </location>
</feature>
<evidence type="ECO:0000256" key="5">
    <source>
        <dbReference type="SAM" id="Phobius"/>
    </source>
</evidence>
<feature type="transmembrane region" description="Helical" evidence="5">
    <location>
        <begin position="86"/>
        <end position="106"/>
    </location>
</feature>
<evidence type="ECO:0000256" key="3">
    <source>
        <dbReference type="ARBA" id="ARBA00023136"/>
    </source>
</evidence>
<feature type="transmembrane region" description="Helical" evidence="5">
    <location>
        <begin position="335"/>
        <end position="357"/>
    </location>
</feature>
<evidence type="ECO:0000256" key="1">
    <source>
        <dbReference type="ARBA" id="ARBA00022692"/>
    </source>
</evidence>
<protein>
    <submittedName>
        <fullName evidence="7">Predicted arabinose efflux permease, MFS family</fullName>
    </submittedName>
</protein>
<dbReference type="GO" id="GO:0022857">
    <property type="term" value="F:transmembrane transporter activity"/>
    <property type="evidence" value="ECO:0007669"/>
    <property type="project" value="InterPro"/>
</dbReference>
<dbReference type="Pfam" id="PF07690">
    <property type="entry name" value="MFS_1"/>
    <property type="match status" value="2"/>
</dbReference>
<dbReference type="InterPro" id="IPR036259">
    <property type="entry name" value="MFS_trans_sf"/>
</dbReference>
<feature type="transmembrane region" description="Helical" evidence="5">
    <location>
        <begin position="278"/>
        <end position="296"/>
    </location>
</feature>
<evidence type="ECO:0000313" key="7">
    <source>
        <dbReference type="EMBL" id="SDG25343.1"/>
    </source>
</evidence>
<dbReference type="GO" id="GO:0005886">
    <property type="term" value="C:plasma membrane"/>
    <property type="evidence" value="ECO:0007669"/>
    <property type="project" value="TreeGrafter"/>
</dbReference>
<keyword evidence="2 5" id="KW-1133">Transmembrane helix</keyword>
<organism evidence="7 8">
    <name type="scientific">Limimonas halophila</name>
    <dbReference type="NCBI Taxonomy" id="1082479"/>
    <lineage>
        <taxon>Bacteria</taxon>
        <taxon>Pseudomonadati</taxon>
        <taxon>Pseudomonadota</taxon>
        <taxon>Alphaproteobacteria</taxon>
        <taxon>Rhodospirillales</taxon>
        <taxon>Rhodovibrionaceae</taxon>
        <taxon>Limimonas</taxon>
    </lineage>
</organism>
<gene>
    <name evidence="7" type="ORF">SAMN05216241_107110</name>
</gene>
<dbReference type="InterPro" id="IPR047200">
    <property type="entry name" value="MFS_YcaD-like"/>
</dbReference>
<evidence type="ECO:0000313" key="8">
    <source>
        <dbReference type="Proteomes" id="UP000199415"/>
    </source>
</evidence>
<dbReference type="PANTHER" id="PTHR23521:SF3">
    <property type="entry name" value="MFS TRANSPORTER"/>
    <property type="match status" value="1"/>
</dbReference>
<feature type="transmembrane region" description="Helical" evidence="5">
    <location>
        <begin position="302"/>
        <end position="323"/>
    </location>
</feature>
<reference evidence="7 8" key="1">
    <citation type="submission" date="2016-10" db="EMBL/GenBank/DDBJ databases">
        <authorList>
            <person name="de Groot N.N."/>
        </authorList>
    </citation>
    <scope>NUCLEOTIDE SEQUENCE [LARGE SCALE GENOMIC DNA]</scope>
    <source>
        <strain evidence="7 8">DSM 25584</strain>
    </source>
</reference>
<dbReference type="RefSeq" id="WP_090020493.1">
    <property type="nucleotide sequence ID" value="NZ_FNCE01000007.1"/>
</dbReference>
<feature type="transmembrane region" description="Helical" evidence="5">
    <location>
        <begin position="50"/>
        <end position="74"/>
    </location>
</feature>
<feature type="domain" description="Major facilitator superfamily (MFS) profile" evidence="6">
    <location>
        <begin position="212"/>
        <end position="432"/>
    </location>
</feature>
<evidence type="ECO:0000259" key="6">
    <source>
        <dbReference type="PROSITE" id="PS50850"/>
    </source>
</evidence>
<keyword evidence="8" id="KW-1185">Reference proteome</keyword>
<dbReference type="PANTHER" id="PTHR23521">
    <property type="entry name" value="TRANSPORTER MFS SUPERFAMILY"/>
    <property type="match status" value="1"/>
</dbReference>
<feature type="transmembrane region" description="Helical" evidence="5">
    <location>
        <begin position="369"/>
        <end position="386"/>
    </location>
</feature>
<proteinExistence type="predicted"/>
<dbReference type="STRING" id="1082479.SAMN05216241_107110"/>
<dbReference type="EMBL" id="FNCE01000007">
    <property type="protein sequence ID" value="SDG25343.1"/>
    <property type="molecule type" value="Genomic_DNA"/>
</dbReference>
<dbReference type="OrthoDB" id="9810614at2"/>
<name>A0A1G7SQN1_9PROT</name>
<dbReference type="InterPro" id="IPR011701">
    <property type="entry name" value="MFS"/>
</dbReference>